<dbReference type="OrthoDB" id="24630at2759"/>
<dbReference type="InterPro" id="IPR002733">
    <property type="entry name" value="AMMECR1_domain"/>
</dbReference>
<dbReference type="InterPro" id="IPR023473">
    <property type="entry name" value="AMMECR1"/>
</dbReference>
<gene>
    <name evidence="3" type="ORF">N7468_004204</name>
</gene>
<evidence type="ECO:0000256" key="1">
    <source>
        <dbReference type="SAM" id="MobiDB-lite"/>
    </source>
</evidence>
<reference evidence="3" key="2">
    <citation type="journal article" date="2023" name="IMA Fungus">
        <title>Comparative genomic study of the Penicillium genus elucidates a diverse pangenome and 15 lateral gene transfer events.</title>
        <authorList>
            <person name="Petersen C."/>
            <person name="Sorensen T."/>
            <person name="Nielsen M.R."/>
            <person name="Sondergaard T.E."/>
            <person name="Sorensen J.L."/>
            <person name="Fitzpatrick D.A."/>
            <person name="Frisvad J.C."/>
            <person name="Nielsen K.L."/>
        </authorList>
    </citation>
    <scope>NUCLEOTIDE SEQUENCE</scope>
    <source>
        <strain evidence="3">IBT 19713</strain>
    </source>
</reference>
<dbReference type="Pfam" id="PF01871">
    <property type="entry name" value="AMMECR1"/>
    <property type="match status" value="1"/>
</dbReference>
<proteinExistence type="predicted"/>
<feature type="domain" description="AMMECR1" evidence="2">
    <location>
        <begin position="86"/>
        <end position="304"/>
    </location>
</feature>
<dbReference type="PROSITE" id="PS51112">
    <property type="entry name" value="AMMECR1"/>
    <property type="match status" value="1"/>
</dbReference>
<feature type="compositionally biased region" description="Acidic residues" evidence="1">
    <location>
        <begin position="48"/>
        <end position="60"/>
    </location>
</feature>
<accession>A0A9W9P816</accession>
<feature type="compositionally biased region" description="Polar residues" evidence="1">
    <location>
        <begin position="74"/>
        <end position="83"/>
    </location>
</feature>
<dbReference type="PANTHER" id="PTHR13016:SF0">
    <property type="entry name" value="AMME SYNDROME CANDIDATE GENE 1 PROTEIN"/>
    <property type="match status" value="1"/>
</dbReference>
<dbReference type="EMBL" id="JAPQKS010000003">
    <property type="protein sequence ID" value="KAJ5239585.1"/>
    <property type="molecule type" value="Genomic_DNA"/>
</dbReference>
<dbReference type="NCBIfam" id="TIGR00296">
    <property type="entry name" value="TIGR00296 family protein"/>
    <property type="match status" value="1"/>
</dbReference>
<dbReference type="Proteomes" id="UP001150941">
    <property type="component" value="Unassembled WGS sequence"/>
</dbReference>
<reference evidence="3" key="1">
    <citation type="submission" date="2022-11" db="EMBL/GenBank/DDBJ databases">
        <authorList>
            <person name="Petersen C."/>
        </authorList>
    </citation>
    <scope>NUCLEOTIDE SEQUENCE</scope>
    <source>
        <strain evidence="3">IBT 19713</strain>
    </source>
</reference>
<evidence type="ECO:0000313" key="4">
    <source>
        <dbReference type="Proteomes" id="UP001150941"/>
    </source>
</evidence>
<name>A0A9W9P816_9EURO</name>
<keyword evidence="4" id="KW-1185">Reference proteome</keyword>
<dbReference type="Gene3D" id="3.30.700.20">
    <property type="entry name" value="Hypothetical protein ph0010, domain 1"/>
    <property type="match status" value="1"/>
</dbReference>
<feature type="region of interest" description="Disordered" evidence="1">
    <location>
        <begin position="43"/>
        <end position="119"/>
    </location>
</feature>
<protein>
    <recommendedName>
        <fullName evidence="2">AMMECR1 domain-containing protein</fullName>
    </recommendedName>
</protein>
<organism evidence="3 4">
    <name type="scientific">Penicillium chermesinum</name>
    <dbReference type="NCBI Taxonomy" id="63820"/>
    <lineage>
        <taxon>Eukaryota</taxon>
        <taxon>Fungi</taxon>
        <taxon>Dikarya</taxon>
        <taxon>Ascomycota</taxon>
        <taxon>Pezizomycotina</taxon>
        <taxon>Eurotiomycetes</taxon>
        <taxon>Eurotiomycetidae</taxon>
        <taxon>Eurotiales</taxon>
        <taxon>Aspergillaceae</taxon>
        <taxon>Penicillium</taxon>
    </lineage>
</organism>
<dbReference type="RefSeq" id="XP_058332504.1">
    <property type="nucleotide sequence ID" value="XM_058473501.1"/>
</dbReference>
<dbReference type="GeneID" id="83200804"/>
<dbReference type="SUPFAM" id="SSF143447">
    <property type="entry name" value="AMMECR1-like"/>
    <property type="match status" value="1"/>
</dbReference>
<dbReference type="PANTHER" id="PTHR13016">
    <property type="entry name" value="AMMECR1 HOMOLOG"/>
    <property type="match status" value="1"/>
</dbReference>
<evidence type="ECO:0000259" key="2">
    <source>
        <dbReference type="PROSITE" id="PS51112"/>
    </source>
</evidence>
<sequence length="320" mass="35149">MANTAQCYYCFESLYASFENREPASLTTIEALWAQHEQSKKLSTLQEYQEDPAEPDDEESGGIQSRDLRPQGVSRLQSETSIDSSSTAPTPSSTSNRSANSLLSTSTAATSPSTLSAGVKSSDQRYPLFVTWDTLSRSGHKSLRGCIGTFEPHDLAEGLKDYALTSAFDDTRFNPIPKSLLPSLMCSLTLLGSFEPCTDPMDWVLGTHGLRISFIHRGRRYGATYLPDVAVEQGWTKEEAVESLMRKAGWDGGSGSVARRLLRTGAAGANATAAKPWEQVSDFRTTKYQGLKASASYAEWQEWRDWVLSLDDGQKILESS</sequence>
<dbReference type="InterPro" id="IPR036071">
    <property type="entry name" value="AMMECR1_dom_sf"/>
</dbReference>
<dbReference type="InterPro" id="IPR027485">
    <property type="entry name" value="AMMECR1_N"/>
</dbReference>
<evidence type="ECO:0000313" key="3">
    <source>
        <dbReference type="EMBL" id="KAJ5239585.1"/>
    </source>
</evidence>
<comment type="caution">
    <text evidence="3">The sequence shown here is derived from an EMBL/GenBank/DDBJ whole genome shotgun (WGS) entry which is preliminary data.</text>
</comment>
<dbReference type="AlphaFoldDB" id="A0A9W9P816"/>
<feature type="compositionally biased region" description="Low complexity" evidence="1">
    <location>
        <begin position="84"/>
        <end position="117"/>
    </location>
</feature>